<dbReference type="SUPFAM" id="SSF56349">
    <property type="entry name" value="DNA breaking-rejoining enzymes"/>
    <property type="match status" value="1"/>
</dbReference>
<dbReference type="EMBL" id="CANL01000042">
    <property type="protein sequence ID" value="CCM64796.1"/>
    <property type="molecule type" value="Genomic_DNA"/>
</dbReference>
<sequence>MKSGPLDVRVSGPLVPFRDGFGEYLDGCGYARVSATNHVRLLAHVSRWMASVGLDVGELSEVEGELFLADRRAGGYKSYLSLQALVPLLGFLRSVGATPERVVVGPVGPTEELVDAYRCWLVEERGLVATTVEQHLRSARLFLGSARVEVGSLTAADVHRFVERECPSRSVAVAKTLVSCTRSFLRFLFAAGWTAVDLSSAVPPVAAWQGTVLPKALAPEALAALLASCDRNTAGGRRDYAVLVLLSRLGLRAGEVAGLCLNDIDWDAGEITVTGKGSRVERLPLPADVGEAIVDYLAHGRRQTTDRHVFIALVAPHGPMTRTGKSGHPNHRRLPRHLPAPHRLHHQPHQHQRL</sequence>
<name>R4Z5X5_9ACTN</name>
<dbReference type="Gene3D" id="1.10.443.10">
    <property type="entry name" value="Intergrase catalytic core"/>
    <property type="match status" value="1"/>
</dbReference>
<dbReference type="eggNOG" id="COG4974">
    <property type="taxonomic scope" value="Bacteria"/>
</dbReference>
<evidence type="ECO:0000256" key="2">
    <source>
        <dbReference type="SAM" id="MobiDB-lite"/>
    </source>
</evidence>
<feature type="compositionally biased region" description="Basic residues" evidence="2">
    <location>
        <begin position="328"/>
        <end position="354"/>
    </location>
</feature>
<dbReference type="InterPro" id="IPR002104">
    <property type="entry name" value="Integrase_catalytic"/>
</dbReference>
<evidence type="ECO:0000313" key="5">
    <source>
        <dbReference type="Proteomes" id="UP000018291"/>
    </source>
</evidence>
<dbReference type="PANTHER" id="PTHR30349:SF90">
    <property type="entry name" value="TYROSINE RECOMBINASE XERD"/>
    <property type="match status" value="1"/>
</dbReference>
<dbReference type="PROSITE" id="PS51898">
    <property type="entry name" value="TYR_RECOMBINASE"/>
    <property type="match status" value="1"/>
</dbReference>
<evidence type="ECO:0000313" key="4">
    <source>
        <dbReference type="EMBL" id="CCM64796.1"/>
    </source>
</evidence>
<dbReference type="InterPro" id="IPR011010">
    <property type="entry name" value="DNA_brk_join_enz"/>
</dbReference>
<dbReference type="Pfam" id="PF00589">
    <property type="entry name" value="Phage_integrase"/>
    <property type="match status" value="1"/>
</dbReference>
<keyword evidence="1" id="KW-0233">DNA recombination</keyword>
<organism evidence="4 5">
    <name type="scientific">Candidatus Neomicrothrix parvicella RN1</name>
    <dbReference type="NCBI Taxonomy" id="1229780"/>
    <lineage>
        <taxon>Bacteria</taxon>
        <taxon>Bacillati</taxon>
        <taxon>Actinomycetota</taxon>
        <taxon>Acidimicrobiia</taxon>
        <taxon>Acidimicrobiales</taxon>
        <taxon>Microthrixaceae</taxon>
        <taxon>Candidatus Neomicrothrix</taxon>
    </lineage>
</organism>
<protein>
    <submittedName>
        <fullName evidence="4">Putative Phage integrase family protein</fullName>
    </submittedName>
</protein>
<dbReference type="OrthoDB" id="67979at2"/>
<keyword evidence="5" id="KW-1185">Reference proteome</keyword>
<feature type="region of interest" description="Disordered" evidence="2">
    <location>
        <begin position="318"/>
        <end position="354"/>
    </location>
</feature>
<dbReference type="PANTHER" id="PTHR30349">
    <property type="entry name" value="PHAGE INTEGRASE-RELATED"/>
    <property type="match status" value="1"/>
</dbReference>
<dbReference type="HOGENOM" id="CLU_027562_23_3_11"/>
<dbReference type="GO" id="GO:0006310">
    <property type="term" value="P:DNA recombination"/>
    <property type="evidence" value="ECO:0007669"/>
    <property type="project" value="UniProtKB-KW"/>
</dbReference>
<dbReference type="GO" id="GO:0003677">
    <property type="term" value="F:DNA binding"/>
    <property type="evidence" value="ECO:0007669"/>
    <property type="project" value="InterPro"/>
</dbReference>
<gene>
    <name evidence="4" type="ORF">BN381_470001</name>
</gene>
<dbReference type="AlphaFoldDB" id="R4Z5X5"/>
<accession>R4Z5X5</accession>
<evidence type="ECO:0000256" key="1">
    <source>
        <dbReference type="ARBA" id="ARBA00023172"/>
    </source>
</evidence>
<dbReference type="InterPro" id="IPR013762">
    <property type="entry name" value="Integrase-like_cat_sf"/>
</dbReference>
<feature type="domain" description="Tyr recombinase" evidence="3">
    <location>
        <begin position="212"/>
        <end position="354"/>
    </location>
</feature>
<evidence type="ECO:0000259" key="3">
    <source>
        <dbReference type="PROSITE" id="PS51898"/>
    </source>
</evidence>
<dbReference type="STRING" id="1229780.BN381_470001"/>
<comment type="caution">
    <text evidence="4">The sequence shown here is derived from an EMBL/GenBank/DDBJ whole genome shotgun (WGS) entry which is preliminary data.</text>
</comment>
<dbReference type="InterPro" id="IPR050090">
    <property type="entry name" value="Tyrosine_recombinase_XerCD"/>
</dbReference>
<dbReference type="GO" id="GO:0015074">
    <property type="term" value="P:DNA integration"/>
    <property type="evidence" value="ECO:0007669"/>
    <property type="project" value="InterPro"/>
</dbReference>
<proteinExistence type="predicted"/>
<dbReference type="Proteomes" id="UP000018291">
    <property type="component" value="Unassembled WGS sequence"/>
</dbReference>
<reference evidence="4 5" key="1">
    <citation type="journal article" date="2013" name="ISME J.">
        <title>Metabolic model for the filamentous 'Candidatus Microthrix parvicella' based on genomic and metagenomic analyses.</title>
        <authorList>
            <person name="Jon McIlroy S."/>
            <person name="Kristiansen R."/>
            <person name="Albertsen M."/>
            <person name="Michael Karst S."/>
            <person name="Rossetti S."/>
            <person name="Lund Nielsen J."/>
            <person name="Tandoi V."/>
            <person name="James Seviour R."/>
            <person name="Nielsen P.H."/>
        </authorList>
    </citation>
    <scope>NUCLEOTIDE SEQUENCE [LARGE SCALE GENOMIC DNA]</scope>
    <source>
        <strain evidence="4 5">RN1</strain>
    </source>
</reference>
<dbReference type="RefSeq" id="WP_012229094.1">
    <property type="nucleotide sequence ID" value="NZ_HG422565.1"/>
</dbReference>